<gene>
    <name evidence="1" type="ORF">ADIS_1452</name>
</gene>
<organism evidence="1 2">
    <name type="scientific">Lunatimonas lonarensis</name>
    <dbReference type="NCBI Taxonomy" id="1232681"/>
    <lineage>
        <taxon>Bacteria</taxon>
        <taxon>Pseudomonadati</taxon>
        <taxon>Bacteroidota</taxon>
        <taxon>Cytophagia</taxon>
        <taxon>Cytophagales</taxon>
        <taxon>Cyclobacteriaceae</taxon>
    </lineage>
</organism>
<evidence type="ECO:0000313" key="1">
    <source>
        <dbReference type="EMBL" id="EON78054.1"/>
    </source>
</evidence>
<name>R7ZVL7_9BACT</name>
<keyword evidence="2" id="KW-1185">Reference proteome</keyword>
<dbReference type="EMBL" id="AQHR01000042">
    <property type="protein sequence ID" value="EON78054.1"/>
    <property type="molecule type" value="Genomic_DNA"/>
</dbReference>
<evidence type="ECO:0000313" key="2">
    <source>
        <dbReference type="Proteomes" id="UP000013909"/>
    </source>
</evidence>
<sequence length="61" mass="7289">MVANQVKIDEEDLQDILFWLDRPASERIAEVTRLRRAYYSWLLGSYPEHIERAINQRNLDA</sequence>
<reference evidence="1 2" key="1">
    <citation type="submission" date="2013-02" db="EMBL/GenBank/DDBJ databases">
        <title>A novel strain isolated from Lonar lake, Maharashtra, India.</title>
        <authorList>
            <person name="Singh A."/>
        </authorList>
    </citation>
    <scope>NUCLEOTIDE SEQUENCE [LARGE SCALE GENOMIC DNA]</scope>
    <source>
        <strain evidence="1 2">AK24</strain>
    </source>
</reference>
<comment type="caution">
    <text evidence="1">The sequence shown here is derived from an EMBL/GenBank/DDBJ whole genome shotgun (WGS) entry which is preliminary data.</text>
</comment>
<accession>R7ZVL7</accession>
<proteinExistence type="predicted"/>
<dbReference type="Proteomes" id="UP000013909">
    <property type="component" value="Unassembled WGS sequence"/>
</dbReference>
<protein>
    <submittedName>
        <fullName evidence="1">Uncharacterized protein</fullName>
    </submittedName>
</protein>
<dbReference type="AlphaFoldDB" id="R7ZVL7"/>